<dbReference type="InterPro" id="IPR008969">
    <property type="entry name" value="CarboxyPept-like_regulatory"/>
</dbReference>
<evidence type="ECO:0000256" key="1">
    <source>
        <dbReference type="SAM" id="MobiDB-lite"/>
    </source>
</evidence>
<dbReference type="Gene3D" id="2.60.40.10">
    <property type="entry name" value="Immunoglobulins"/>
    <property type="match status" value="1"/>
</dbReference>
<keyword evidence="3" id="KW-0121">Carboxypeptidase</keyword>
<evidence type="ECO:0000256" key="2">
    <source>
        <dbReference type="SAM" id="Phobius"/>
    </source>
</evidence>
<gene>
    <name evidence="3" type="ORF">EGH21_04315</name>
</gene>
<dbReference type="Proteomes" id="UP001430377">
    <property type="component" value="Unassembled WGS sequence"/>
</dbReference>
<keyword evidence="2" id="KW-1133">Transmembrane helix</keyword>
<reference evidence="3 4" key="1">
    <citation type="submission" date="2021-06" db="EMBL/GenBank/DDBJ databases">
        <title>Halomicroarcula sp. a new haloarchaeum isolated from saline soil.</title>
        <authorList>
            <person name="Duran-Viseras A."/>
            <person name="Sanchez-Porro C."/>
            <person name="Ventosa A."/>
        </authorList>
    </citation>
    <scope>NUCLEOTIDE SEQUENCE [LARGE SCALE GENOMIC DNA]</scope>
    <source>
        <strain evidence="3 4">F13</strain>
    </source>
</reference>
<name>A0AAW4PM88_9EURY</name>
<feature type="transmembrane region" description="Helical" evidence="2">
    <location>
        <begin position="376"/>
        <end position="394"/>
    </location>
</feature>
<dbReference type="InterPro" id="IPR008964">
    <property type="entry name" value="Invasin/intimin_cell_adhesion"/>
</dbReference>
<keyword evidence="3" id="KW-0645">Protease</keyword>
<dbReference type="GO" id="GO:0004180">
    <property type="term" value="F:carboxypeptidase activity"/>
    <property type="evidence" value="ECO:0007669"/>
    <property type="project" value="UniProtKB-KW"/>
</dbReference>
<feature type="region of interest" description="Disordered" evidence="1">
    <location>
        <begin position="335"/>
        <end position="365"/>
    </location>
</feature>
<sequence>MSGVGAAQEDRVTLTVTIVDQNGDALSDVDVYATWDDGAGGPVNETTRANGQVLLDVPEGADVRIHLDDDEYIRNSPYLVADATTRSVEVPVSQSASATLTVRDTEGARVENARVQLYRSGQFVTDQRTNADGVVETPLVEAGEYRVVTTKDGFFRNSTRIAVTGETEATTTLEEGSALVTVTVTDDHFEDPRPIRNASVTVPSVGTVQTLSDGEATISVPVNSDYTLEVTKAGYGTSSQPLRVRESDTAVDVAIQRTPRIDLVPANERVVVGETVRIEATDEYGDPVANATVTQGGAEVGTTDASGVATVPVDSGGNVTFTATKGDLSATATVQGIDPDATDTPAETTTTATTEPPTDTETPTDGVLPIGESGPGFTPVTVVVALALFAVLALRRR</sequence>
<evidence type="ECO:0000313" key="4">
    <source>
        <dbReference type="Proteomes" id="UP001430377"/>
    </source>
</evidence>
<keyword evidence="3" id="KW-0378">Hydrolase</keyword>
<feature type="compositionally biased region" description="Low complexity" evidence="1">
    <location>
        <begin position="338"/>
        <end position="365"/>
    </location>
</feature>
<organism evidence="3 4">
    <name type="scientific">Haloarcula rubra</name>
    <dbReference type="NCBI Taxonomy" id="2487747"/>
    <lineage>
        <taxon>Archaea</taxon>
        <taxon>Methanobacteriati</taxon>
        <taxon>Methanobacteriota</taxon>
        <taxon>Stenosarchaea group</taxon>
        <taxon>Halobacteria</taxon>
        <taxon>Halobacteriales</taxon>
        <taxon>Haloarculaceae</taxon>
        <taxon>Haloarcula</taxon>
    </lineage>
</organism>
<dbReference type="AlphaFoldDB" id="A0AAW4PM88"/>
<comment type="caution">
    <text evidence="3">The sequence shown here is derived from an EMBL/GenBank/DDBJ whole genome shotgun (WGS) entry which is preliminary data.</text>
</comment>
<keyword evidence="2" id="KW-0812">Transmembrane</keyword>
<dbReference type="Gene3D" id="2.60.40.1120">
    <property type="entry name" value="Carboxypeptidase-like, regulatory domain"/>
    <property type="match status" value="2"/>
</dbReference>
<accession>A0AAW4PM88</accession>
<dbReference type="EMBL" id="RKLR01000001">
    <property type="protein sequence ID" value="MBX0322255.1"/>
    <property type="molecule type" value="Genomic_DNA"/>
</dbReference>
<keyword evidence="4" id="KW-1185">Reference proteome</keyword>
<keyword evidence="2" id="KW-0472">Membrane</keyword>
<evidence type="ECO:0000313" key="3">
    <source>
        <dbReference type="EMBL" id="MBX0322255.1"/>
    </source>
</evidence>
<dbReference type="SUPFAM" id="SSF49373">
    <property type="entry name" value="Invasin/intimin cell-adhesion fragments"/>
    <property type="match status" value="1"/>
</dbReference>
<dbReference type="SUPFAM" id="SSF49464">
    <property type="entry name" value="Carboxypeptidase regulatory domain-like"/>
    <property type="match status" value="1"/>
</dbReference>
<dbReference type="InterPro" id="IPR013783">
    <property type="entry name" value="Ig-like_fold"/>
</dbReference>
<protein>
    <submittedName>
        <fullName evidence="3">Carboxypeptidase-like regulatory domain-containing protein</fullName>
    </submittedName>
</protein>
<dbReference type="SUPFAM" id="SSF49478">
    <property type="entry name" value="Cna protein B-type domain"/>
    <property type="match status" value="1"/>
</dbReference>
<proteinExistence type="predicted"/>